<dbReference type="InterPro" id="IPR038538">
    <property type="entry name" value="MTERF_sf"/>
</dbReference>
<keyword evidence="2" id="KW-0804">Transcription</keyword>
<feature type="compositionally biased region" description="Pro residues" evidence="4">
    <location>
        <begin position="9"/>
        <end position="28"/>
    </location>
</feature>
<dbReference type="PANTHER" id="PTHR13068">
    <property type="entry name" value="CGI-12 PROTEIN-RELATED"/>
    <property type="match status" value="1"/>
</dbReference>
<feature type="region of interest" description="Disordered" evidence="4">
    <location>
        <begin position="1"/>
        <end position="29"/>
    </location>
</feature>
<evidence type="ECO:0000256" key="4">
    <source>
        <dbReference type="SAM" id="MobiDB-lite"/>
    </source>
</evidence>
<evidence type="ECO:0000313" key="6">
    <source>
        <dbReference type="Proteomes" id="UP001153076"/>
    </source>
</evidence>
<dbReference type="InterPro" id="IPR003690">
    <property type="entry name" value="MTERF"/>
</dbReference>
<keyword evidence="3" id="KW-0809">Transit peptide</keyword>
<keyword evidence="2" id="KW-0806">Transcription termination</keyword>
<dbReference type="GO" id="GO:0003676">
    <property type="term" value="F:nucleic acid binding"/>
    <property type="evidence" value="ECO:0007669"/>
    <property type="project" value="InterPro"/>
</dbReference>
<dbReference type="Gene3D" id="1.25.70.10">
    <property type="entry name" value="Transcription termination factor 3, mitochondrial"/>
    <property type="match status" value="1"/>
</dbReference>
<dbReference type="PANTHER" id="PTHR13068:SF36">
    <property type="entry name" value="TRANSCRIPTION TERMINATION FACTOR MTEF1, CHLOROPLASTIC"/>
    <property type="match status" value="1"/>
</dbReference>
<name>A0A9Q1QMF9_9CARY</name>
<dbReference type="Proteomes" id="UP001153076">
    <property type="component" value="Unassembled WGS sequence"/>
</dbReference>
<comment type="similarity">
    <text evidence="1">Belongs to the mTERF family.</text>
</comment>
<keyword evidence="6" id="KW-1185">Reference proteome</keyword>
<dbReference type="GO" id="GO:0006353">
    <property type="term" value="P:DNA-templated transcription termination"/>
    <property type="evidence" value="ECO:0007669"/>
    <property type="project" value="UniProtKB-KW"/>
</dbReference>
<evidence type="ECO:0000256" key="3">
    <source>
        <dbReference type="ARBA" id="ARBA00022946"/>
    </source>
</evidence>
<organism evidence="5 6">
    <name type="scientific">Carnegiea gigantea</name>
    <dbReference type="NCBI Taxonomy" id="171969"/>
    <lineage>
        <taxon>Eukaryota</taxon>
        <taxon>Viridiplantae</taxon>
        <taxon>Streptophyta</taxon>
        <taxon>Embryophyta</taxon>
        <taxon>Tracheophyta</taxon>
        <taxon>Spermatophyta</taxon>
        <taxon>Magnoliopsida</taxon>
        <taxon>eudicotyledons</taxon>
        <taxon>Gunneridae</taxon>
        <taxon>Pentapetalae</taxon>
        <taxon>Caryophyllales</taxon>
        <taxon>Cactineae</taxon>
        <taxon>Cactaceae</taxon>
        <taxon>Cactoideae</taxon>
        <taxon>Echinocereeae</taxon>
        <taxon>Carnegiea</taxon>
    </lineage>
</organism>
<evidence type="ECO:0000256" key="2">
    <source>
        <dbReference type="ARBA" id="ARBA00022472"/>
    </source>
</evidence>
<dbReference type="OrthoDB" id="637682at2759"/>
<dbReference type="SMART" id="SM00733">
    <property type="entry name" value="Mterf"/>
    <property type="match status" value="6"/>
</dbReference>
<protein>
    <submittedName>
        <fullName evidence="5">Uncharacterized protein</fullName>
    </submittedName>
</protein>
<dbReference type="AlphaFoldDB" id="A0A9Q1QMF9"/>
<dbReference type="Pfam" id="PF02536">
    <property type="entry name" value="mTERF"/>
    <property type="match status" value="1"/>
</dbReference>
<sequence length="298" mass="33597">MIVRLSLPSPQPQPTLPCRSPLPSPPRPSFSLSSVAVTTAGPGVLFRRKLNYLESLDVDSLKALRLNPHFRSAPLQTLKSVENCLCSMGLSRSSLGRIFDMYPQLLTADPHLHLYPVFDFLINEVALPFPDVSRAIVRCPRLLVSSVDDQLRPALMFLRELGFVGKQKIDCSTTVLLVSNVENTLLPKIEFLANLGFSDSEVANMVIRSPGLLTYSIEKNLRPKVDYFLTEMKGDLAEIKRFPQYFSFSLEGKIKHRHRLLMDHGFSMPLSEMLKVSDGEFLVRLLDMRLRPIECGQL</sequence>
<dbReference type="EMBL" id="JAKOGI010000077">
    <property type="protein sequence ID" value="KAJ8445485.1"/>
    <property type="molecule type" value="Genomic_DNA"/>
</dbReference>
<keyword evidence="2" id="KW-0805">Transcription regulation</keyword>
<gene>
    <name evidence="5" type="ORF">Cgig2_031298</name>
</gene>
<evidence type="ECO:0000313" key="5">
    <source>
        <dbReference type="EMBL" id="KAJ8445485.1"/>
    </source>
</evidence>
<proteinExistence type="inferred from homology"/>
<accession>A0A9Q1QMF9</accession>
<reference evidence="5" key="1">
    <citation type="submission" date="2022-04" db="EMBL/GenBank/DDBJ databases">
        <title>Carnegiea gigantea Genome sequencing and assembly v2.</title>
        <authorList>
            <person name="Copetti D."/>
            <person name="Sanderson M.J."/>
            <person name="Burquez A."/>
            <person name="Wojciechowski M.F."/>
        </authorList>
    </citation>
    <scope>NUCLEOTIDE SEQUENCE</scope>
    <source>
        <strain evidence="5">SGP5-SGP5p</strain>
        <tissue evidence="5">Aerial part</tissue>
    </source>
</reference>
<evidence type="ECO:0000256" key="1">
    <source>
        <dbReference type="ARBA" id="ARBA00007692"/>
    </source>
</evidence>
<comment type="caution">
    <text evidence="5">The sequence shown here is derived from an EMBL/GenBank/DDBJ whole genome shotgun (WGS) entry which is preliminary data.</text>
</comment>